<evidence type="ECO:0000256" key="1">
    <source>
        <dbReference type="SAM" id="MobiDB-lite"/>
    </source>
</evidence>
<evidence type="ECO:0000313" key="5">
    <source>
        <dbReference type="Proteomes" id="UP000053890"/>
    </source>
</evidence>
<gene>
    <name evidence="4" type="ORF">RHOBADRAFT_55830</name>
</gene>
<reference evidence="4 5" key="1">
    <citation type="journal article" date="2015" name="Front. Microbiol.">
        <title>Genome sequence of the plant growth promoting endophytic yeast Rhodotorula graminis WP1.</title>
        <authorList>
            <person name="Firrincieli A."/>
            <person name="Otillar R."/>
            <person name="Salamov A."/>
            <person name="Schmutz J."/>
            <person name="Khan Z."/>
            <person name="Redman R.S."/>
            <person name="Fleck N.D."/>
            <person name="Lindquist E."/>
            <person name="Grigoriev I.V."/>
            <person name="Doty S.L."/>
        </authorList>
    </citation>
    <scope>NUCLEOTIDE SEQUENCE [LARGE SCALE GENOMIC DNA]</scope>
    <source>
        <strain evidence="4 5">WP1</strain>
    </source>
</reference>
<feature type="transmembrane region" description="Helical" evidence="2">
    <location>
        <begin position="38"/>
        <end position="58"/>
    </location>
</feature>
<keyword evidence="2" id="KW-0472">Membrane</keyword>
<dbReference type="InterPro" id="IPR045339">
    <property type="entry name" value="DUF6534"/>
</dbReference>
<evidence type="ECO:0000259" key="3">
    <source>
        <dbReference type="Pfam" id="PF20152"/>
    </source>
</evidence>
<dbReference type="OMA" id="GIEMSAC"/>
<evidence type="ECO:0000313" key="4">
    <source>
        <dbReference type="EMBL" id="KPV72351.1"/>
    </source>
</evidence>
<feature type="region of interest" description="Disordered" evidence="1">
    <location>
        <begin position="298"/>
        <end position="392"/>
    </location>
</feature>
<feature type="compositionally biased region" description="Basic and acidic residues" evidence="1">
    <location>
        <begin position="331"/>
        <end position="340"/>
    </location>
</feature>
<feature type="transmembrane region" description="Helical" evidence="2">
    <location>
        <begin position="70"/>
        <end position="93"/>
    </location>
</feature>
<feature type="compositionally biased region" description="Polar residues" evidence="1">
    <location>
        <begin position="379"/>
        <end position="391"/>
    </location>
</feature>
<keyword evidence="2" id="KW-1133">Transmembrane helix</keyword>
<feature type="transmembrane region" description="Helical" evidence="2">
    <location>
        <begin position="113"/>
        <end position="133"/>
    </location>
</feature>
<accession>A0A0P9ISG8</accession>
<dbReference type="PANTHER" id="PTHR40465:SF1">
    <property type="entry name" value="DUF6534 DOMAIN-CONTAINING PROTEIN"/>
    <property type="match status" value="1"/>
</dbReference>
<feature type="transmembrane region" description="Helical" evidence="2">
    <location>
        <begin position="260"/>
        <end position="285"/>
    </location>
</feature>
<keyword evidence="5" id="KW-1185">Reference proteome</keyword>
<protein>
    <recommendedName>
        <fullName evidence="3">DUF6534 domain-containing protein</fullName>
    </recommendedName>
</protein>
<feature type="compositionally biased region" description="Low complexity" evidence="1">
    <location>
        <begin position="341"/>
        <end position="368"/>
    </location>
</feature>
<name>A0A0P9ISG8_RHOGW</name>
<keyword evidence="2" id="KW-0812">Transmembrane</keyword>
<dbReference type="Proteomes" id="UP000053890">
    <property type="component" value="Unassembled WGS sequence"/>
</dbReference>
<evidence type="ECO:0000256" key="2">
    <source>
        <dbReference type="SAM" id="Phobius"/>
    </source>
</evidence>
<feature type="compositionally biased region" description="Gly residues" evidence="1">
    <location>
        <begin position="320"/>
        <end position="329"/>
    </location>
</feature>
<dbReference type="PANTHER" id="PTHR40465">
    <property type="entry name" value="CHROMOSOME 1, WHOLE GENOME SHOTGUN SEQUENCE"/>
    <property type="match status" value="1"/>
</dbReference>
<feature type="transmembrane region" description="Helical" evidence="2">
    <location>
        <begin position="145"/>
        <end position="171"/>
    </location>
</feature>
<sequence>MATSRLDHGDETHYDTLERTIASQQYALAILLPCALGWAGQILLAGVVVALFVSYLHTEMYERDTGVRKMLLWTVVSVAVVQAGMNIASISYWMVRQERDALSLIHPTALDAIQTLSILINAPLVQGFLTMRAARLVTLRWARRLIVVAFGILIVLEIGAILFSTVLGILFHKNELSSGLLQAATYGLISGVWLVVAAVIDVAISVLLVLVLRRRIAGFNASTDGRLRALCRLALQSASYTALVAFMGFILTFATPFNNLLYACAPYAAWWLLSSCYALALLTTLSSRALILRKNSAQPVPPHMSEQRSPRAQALSGVASGSGSGGLSGAGRDRAARAAGEEAASGSASGSGSRAGTSRTVGERILGLGRDRGGGGGTPQSSSGDTMSASKRASPLPLHVATLGGVGVPRGGGDGGADGTSSGIQVDQEVSVHVDEHDVDDLVGLGFVESELRGGARTPRRRGIEMSAC</sequence>
<feature type="transmembrane region" description="Helical" evidence="2">
    <location>
        <begin position="233"/>
        <end position="254"/>
    </location>
</feature>
<organism evidence="4 5">
    <name type="scientific">Rhodotorula graminis (strain WP1)</name>
    <dbReference type="NCBI Taxonomy" id="578459"/>
    <lineage>
        <taxon>Eukaryota</taxon>
        <taxon>Fungi</taxon>
        <taxon>Dikarya</taxon>
        <taxon>Basidiomycota</taxon>
        <taxon>Pucciniomycotina</taxon>
        <taxon>Microbotryomycetes</taxon>
        <taxon>Sporidiobolales</taxon>
        <taxon>Sporidiobolaceae</taxon>
        <taxon>Rhodotorula</taxon>
    </lineage>
</organism>
<feature type="domain" description="DUF6534" evidence="3">
    <location>
        <begin position="197"/>
        <end position="289"/>
    </location>
</feature>
<dbReference type="OrthoDB" id="2535531at2759"/>
<feature type="transmembrane region" description="Helical" evidence="2">
    <location>
        <begin position="191"/>
        <end position="212"/>
    </location>
</feature>
<dbReference type="AlphaFoldDB" id="A0A0P9ISG8"/>
<dbReference type="RefSeq" id="XP_018268400.1">
    <property type="nucleotide sequence ID" value="XM_018418037.1"/>
</dbReference>
<dbReference type="GeneID" id="28978485"/>
<proteinExistence type="predicted"/>
<dbReference type="Pfam" id="PF20152">
    <property type="entry name" value="DUF6534"/>
    <property type="match status" value="1"/>
</dbReference>
<dbReference type="EMBL" id="KQ474087">
    <property type="protein sequence ID" value="KPV72351.1"/>
    <property type="molecule type" value="Genomic_DNA"/>
</dbReference>